<dbReference type="InterPro" id="IPR052548">
    <property type="entry name" value="Type_VII_TA_antitoxin"/>
</dbReference>
<dbReference type="Gene3D" id="3.30.460.10">
    <property type="entry name" value="Beta Polymerase, domain 2"/>
    <property type="match status" value="1"/>
</dbReference>
<comment type="caution">
    <text evidence="2">The sequence shown here is derived from an EMBL/GenBank/DDBJ whole genome shotgun (WGS) entry which is preliminary data.</text>
</comment>
<dbReference type="InterPro" id="IPR043519">
    <property type="entry name" value="NT_sf"/>
</dbReference>
<dbReference type="EMBL" id="DRVY01000021">
    <property type="protein sequence ID" value="HHR92025.1"/>
    <property type="molecule type" value="Genomic_DNA"/>
</dbReference>
<protein>
    <submittedName>
        <fullName evidence="2">Nucleotidyltransferase domain-containing protein</fullName>
    </submittedName>
</protein>
<dbReference type="PANTHER" id="PTHR33933">
    <property type="entry name" value="NUCLEOTIDYLTRANSFERASE"/>
    <property type="match status" value="1"/>
</dbReference>
<dbReference type="CDD" id="cd05403">
    <property type="entry name" value="NT_KNTase_like"/>
    <property type="match status" value="1"/>
</dbReference>
<name>A0A7C5UU25_UNCC3</name>
<feature type="domain" description="Polymerase nucleotidyl transferase" evidence="1">
    <location>
        <begin position="32"/>
        <end position="105"/>
    </location>
</feature>
<reference evidence="2" key="1">
    <citation type="journal article" date="2020" name="mSystems">
        <title>Genome- and Community-Level Interaction Insights into Carbon Utilization and Element Cycling Functions of Hydrothermarchaeota in Hydrothermal Sediment.</title>
        <authorList>
            <person name="Zhou Z."/>
            <person name="Liu Y."/>
            <person name="Xu W."/>
            <person name="Pan J."/>
            <person name="Luo Z.H."/>
            <person name="Li M."/>
        </authorList>
    </citation>
    <scope>NUCLEOTIDE SEQUENCE [LARGE SCALE GENOMIC DNA]</scope>
    <source>
        <strain evidence="2">SpSt-1042</strain>
    </source>
</reference>
<dbReference type="SUPFAM" id="SSF81301">
    <property type="entry name" value="Nucleotidyltransferase"/>
    <property type="match status" value="1"/>
</dbReference>
<gene>
    <name evidence="2" type="ORF">ENL96_00735</name>
</gene>
<evidence type="ECO:0000259" key="1">
    <source>
        <dbReference type="Pfam" id="PF01909"/>
    </source>
</evidence>
<evidence type="ECO:0000313" key="2">
    <source>
        <dbReference type="EMBL" id="HHR92025.1"/>
    </source>
</evidence>
<proteinExistence type="predicted"/>
<sequence length="143" mass="16585">MYKRSMESYRTDKKLVKKLGSIIKTITSIIDAQEIILFGSFARGEQKKFSSIDILIIAKTDLPFIERIKKIIKALQPLNIPAEPLVFTPDEFRQKIENLDPFIISAIGEGILIWSKGQKIDIKNQLRFKKVESEYKDLLWEVE</sequence>
<keyword evidence="2" id="KW-0808">Transferase</keyword>
<dbReference type="GO" id="GO:0016779">
    <property type="term" value="F:nucleotidyltransferase activity"/>
    <property type="evidence" value="ECO:0007669"/>
    <property type="project" value="InterPro"/>
</dbReference>
<dbReference type="PANTHER" id="PTHR33933:SF1">
    <property type="entry name" value="PROTEIN ADENYLYLTRANSFERASE MNTA-RELATED"/>
    <property type="match status" value="1"/>
</dbReference>
<organism evidence="2">
    <name type="scientific">candidate division CPR3 bacterium</name>
    <dbReference type="NCBI Taxonomy" id="2268181"/>
    <lineage>
        <taxon>Bacteria</taxon>
        <taxon>Bacteria division CPR3</taxon>
    </lineage>
</organism>
<dbReference type="Pfam" id="PF01909">
    <property type="entry name" value="NTP_transf_2"/>
    <property type="match status" value="1"/>
</dbReference>
<dbReference type="AlphaFoldDB" id="A0A7C5UU25"/>
<accession>A0A7C5UU25</accession>
<dbReference type="InterPro" id="IPR002934">
    <property type="entry name" value="Polymerase_NTP_transf_dom"/>
</dbReference>